<evidence type="ECO:0000256" key="2">
    <source>
        <dbReference type="ARBA" id="ARBA00022676"/>
    </source>
</evidence>
<name>A0A3G8H6X6_9BURK</name>
<comment type="similarity">
    <text evidence="1">Belongs to the glycosyltransferase 2 family.</text>
</comment>
<feature type="domain" description="Glycosyltransferase 2-like" evidence="4">
    <location>
        <begin position="11"/>
        <end position="140"/>
    </location>
</feature>
<reference evidence="6" key="1">
    <citation type="submission" date="2018-11" db="EMBL/GenBank/DDBJ databases">
        <title>FDA dAtabase for Regulatory Grade micrObial Sequences (FDA-ARGOS): Supporting development and validation of Infectious Disease Dx tests.</title>
        <authorList>
            <person name="Goldberg B."/>
            <person name="Campos J."/>
            <person name="Tallon L."/>
            <person name="Sadzewicz L."/>
            <person name="Zhao X."/>
            <person name="Vavikolanu K."/>
            <person name="Mehta A."/>
            <person name="Aluvathingal J."/>
            <person name="Nadendla S."/>
            <person name="Geyer C."/>
            <person name="Nandy P."/>
            <person name="Yan Y."/>
            <person name="Sichtig H."/>
        </authorList>
    </citation>
    <scope>NUCLEOTIDE SEQUENCE [LARGE SCALE GENOMIC DNA]</scope>
    <source>
        <strain evidence="6">FDAARGOS_614</strain>
    </source>
</reference>
<dbReference type="Gene3D" id="3.90.550.10">
    <property type="entry name" value="Spore Coat Polysaccharide Biosynthesis Protein SpsA, Chain A"/>
    <property type="match status" value="1"/>
</dbReference>
<dbReference type="Pfam" id="PF00535">
    <property type="entry name" value="Glycos_transf_2"/>
    <property type="match status" value="1"/>
</dbReference>
<evidence type="ECO:0000259" key="4">
    <source>
        <dbReference type="Pfam" id="PF00535"/>
    </source>
</evidence>
<protein>
    <submittedName>
        <fullName evidence="5">Glycosyltransferase</fullName>
    </submittedName>
</protein>
<proteinExistence type="inferred from homology"/>
<dbReference type="EMBL" id="CP033970">
    <property type="protein sequence ID" value="AZG16291.1"/>
    <property type="molecule type" value="Genomic_DNA"/>
</dbReference>
<dbReference type="GO" id="GO:0016757">
    <property type="term" value="F:glycosyltransferase activity"/>
    <property type="evidence" value="ECO:0007669"/>
    <property type="project" value="UniProtKB-KW"/>
</dbReference>
<evidence type="ECO:0000256" key="3">
    <source>
        <dbReference type="ARBA" id="ARBA00022679"/>
    </source>
</evidence>
<dbReference type="PANTHER" id="PTHR43179:SF12">
    <property type="entry name" value="GALACTOFURANOSYLTRANSFERASE GLFT2"/>
    <property type="match status" value="1"/>
</dbReference>
<organism evidence="5 6">
    <name type="scientific">Cupriavidus pauculus</name>
    <dbReference type="NCBI Taxonomy" id="82633"/>
    <lineage>
        <taxon>Bacteria</taxon>
        <taxon>Pseudomonadati</taxon>
        <taxon>Pseudomonadota</taxon>
        <taxon>Betaproteobacteria</taxon>
        <taxon>Burkholderiales</taxon>
        <taxon>Burkholderiaceae</taxon>
        <taxon>Cupriavidus</taxon>
    </lineage>
</organism>
<evidence type="ECO:0000313" key="6">
    <source>
        <dbReference type="Proteomes" id="UP000270411"/>
    </source>
</evidence>
<gene>
    <name evidence="5" type="ORF">EHF44_23130</name>
</gene>
<sequence>MASTPCHAGICVVVLTHNRRDTLRRTLQHLLTLPERPRIAVVDNGSGDGTAAMLHQAFPGVACLRSDINLGAAGRNLGAQWASDVAGTPYVAFCDDDCWWHDGSLARACALLDANAGVVSLTARILVGADNREDPASTHMARSPLPSADLPGRAILGFMAGATVFRVRAFLAAGGYDPRFFIGGEEAALALQLAGQGWLMVYVPELVVHHHPSPQRDAASRRSLLARNAVWTSWLCLPAPMAIGDTVRAIPALARHLDAAGWRELARGIRWVLRERRVVDDRVVAALRLTRQRG</sequence>
<dbReference type="InterPro" id="IPR029044">
    <property type="entry name" value="Nucleotide-diphossugar_trans"/>
</dbReference>
<dbReference type="SUPFAM" id="SSF53448">
    <property type="entry name" value="Nucleotide-diphospho-sugar transferases"/>
    <property type="match status" value="1"/>
</dbReference>
<dbReference type="Proteomes" id="UP000270411">
    <property type="component" value="Chromosome 2"/>
</dbReference>
<dbReference type="KEGG" id="cpau:EHF44_23130"/>
<evidence type="ECO:0000313" key="5">
    <source>
        <dbReference type="EMBL" id="AZG16291.1"/>
    </source>
</evidence>
<accession>A0A3G8H6X6</accession>
<dbReference type="RefSeq" id="WP_124686021.1">
    <property type="nucleotide sequence ID" value="NZ_CP033970.1"/>
</dbReference>
<dbReference type="InterPro" id="IPR001173">
    <property type="entry name" value="Glyco_trans_2-like"/>
</dbReference>
<dbReference type="PANTHER" id="PTHR43179">
    <property type="entry name" value="RHAMNOSYLTRANSFERASE WBBL"/>
    <property type="match status" value="1"/>
</dbReference>
<dbReference type="AlphaFoldDB" id="A0A3G8H6X6"/>
<dbReference type="OrthoDB" id="9787979at2"/>
<keyword evidence="3 5" id="KW-0808">Transferase</keyword>
<keyword evidence="2" id="KW-0328">Glycosyltransferase</keyword>
<evidence type="ECO:0000256" key="1">
    <source>
        <dbReference type="ARBA" id="ARBA00006739"/>
    </source>
</evidence>